<keyword evidence="3" id="KW-1185">Reference proteome</keyword>
<proteinExistence type="predicted"/>
<dbReference type="Proteomes" id="UP001415857">
    <property type="component" value="Unassembled WGS sequence"/>
</dbReference>
<evidence type="ECO:0000313" key="2">
    <source>
        <dbReference type="EMBL" id="KAK9265439.1"/>
    </source>
</evidence>
<accession>A0AAP0R1K0</accession>
<reference evidence="2 3" key="1">
    <citation type="journal article" date="2024" name="Plant J.">
        <title>Genome sequences and population genomics reveal climatic adaptation and genomic divergence between two closely related sweetgum species.</title>
        <authorList>
            <person name="Xu W.Q."/>
            <person name="Ren C.Q."/>
            <person name="Zhang X.Y."/>
            <person name="Comes H.P."/>
            <person name="Liu X.H."/>
            <person name="Li Y.G."/>
            <person name="Kettle C.J."/>
            <person name="Jalonen R."/>
            <person name="Gaisberger H."/>
            <person name="Ma Y.Z."/>
            <person name="Qiu Y.X."/>
        </authorList>
    </citation>
    <scope>NUCLEOTIDE SEQUENCE [LARGE SCALE GENOMIC DNA]</scope>
    <source>
        <strain evidence="2">Hangzhou</strain>
    </source>
</reference>
<dbReference type="PANTHER" id="PTHR46862:SF3">
    <property type="entry name" value="OS07G0661900 PROTEIN"/>
    <property type="match status" value="1"/>
</dbReference>
<gene>
    <name evidence="2" type="ORF">L1049_012383</name>
</gene>
<organism evidence="2 3">
    <name type="scientific">Liquidambar formosana</name>
    <name type="common">Formosan gum</name>
    <dbReference type="NCBI Taxonomy" id="63359"/>
    <lineage>
        <taxon>Eukaryota</taxon>
        <taxon>Viridiplantae</taxon>
        <taxon>Streptophyta</taxon>
        <taxon>Embryophyta</taxon>
        <taxon>Tracheophyta</taxon>
        <taxon>Spermatophyta</taxon>
        <taxon>Magnoliopsida</taxon>
        <taxon>eudicotyledons</taxon>
        <taxon>Gunneridae</taxon>
        <taxon>Pentapetalae</taxon>
        <taxon>Saxifragales</taxon>
        <taxon>Altingiaceae</taxon>
        <taxon>Liquidambar</taxon>
    </lineage>
</organism>
<sequence length="150" mass="16682">MTPHVAQRSPWSKVAELACLEESFEANIEDYTKLIDGYGKENWVQDATESTLLLAMKRRGFNCDQVTQTTIMIHMYKQAGDLKLAEETFEEIKLLGQLLHKRSYGSIITAYVRAGMPDRGELLNLCGKGSLQGIAKSIMIGDVEGAQRGV</sequence>
<keyword evidence="1" id="KW-0677">Repeat</keyword>
<dbReference type="InterPro" id="IPR011990">
    <property type="entry name" value="TPR-like_helical_dom_sf"/>
</dbReference>
<dbReference type="EMBL" id="JBBPBK010000396">
    <property type="protein sequence ID" value="KAK9265439.1"/>
    <property type="molecule type" value="Genomic_DNA"/>
</dbReference>
<dbReference type="Pfam" id="PF01535">
    <property type="entry name" value="PPR"/>
    <property type="match status" value="2"/>
</dbReference>
<dbReference type="InterPro" id="IPR002885">
    <property type="entry name" value="PPR_rpt"/>
</dbReference>
<name>A0AAP0R1K0_LIQFO</name>
<evidence type="ECO:0000313" key="3">
    <source>
        <dbReference type="Proteomes" id="UP001415857"/>
    </source>
</evidence>
<evidence type="ECO:0000256" key="1">
    <source>
        <dbReference type="ARBA" id="ARBA00022737"/>
    </source>
</evidence>
<dbReference type="Pfam" id="PF13812">
    <property type="entry name" value="PPR_3"/>
    <property type="match status" value="1"/>
</dbReference>
<dbReference type="AlphaFoldDB" id="A0AAP0R1K0"/>
<dbReference type="Gene3D" id="1.25.40.10">
    <property type="entry name" value="Tetratricopeptide repeat domain"/>
    <property type="match status" value="1"/>
</dbReference>
<evidence type="ECO:0008006" key="4">
    <source>
        <dbReference type="Google" id="ProtNLM"/>
    </source>
</evidence>
<comment type="caution">
    <text evidence="2">The sequence shown here is derived from an EMBL/GenBank/DDBJ whole genome shotgun (WGS) entry which is preliminary data.</text>
</comment>
<dbReference type="PANTHER" id="PTHR46862">
    <property type="entry name" value="OS07G0661900 PROTEIN"/>
    <property type="match status" value="1"/>
</dbReference>
<protein>
    <recommendedName>
        <fullName evidence="4">Pentatricopeptide repeat-containing protein</fullName>
    </recommendedName>
</protein>